<name>A0ABW7W9W7_9NOCA</name>
<accession>A0ABW7W9W7</accession>
<reference evidence="1 2" key="1">
    <citation type="submission" date="2024-10" db="EMBL/GenBank/DDBJ databases">
        <title>The Natural Products Discovery Center: Release of the First 8490 Sequenced Strains for Exploring Actinobacteria Biosynthetic Diversity.</title>
        <authorList>
            <person name="Kalkreuter E."/>
            <person name="Kautsar S.A."/>
            <person name="Yang D."/>
            <person name="Bader C.D."/>
            <person name="Teijaro C.N."/>
            <person name="Fluegel L."/>
            <person name="Davis C.M."/>
            <person name="Simpson J.R."/>
            <person name="Lauterbach L."/>
            <person name="Steele A.D."/>
            <person name="Gui C."/>
            <person name="Meng S."/>
            <person name="Li G."/>
            <person name="Viehrig K."/>
            <person name="Ye F."/>
            <person name="Su P."/>
            <person name="Kiefer A.F."/>
            <person name="Nichols A."/>
            <person name="Cepeda A.J."/>
            <person name="Yan W."/>
            <person name="Fan B."/>
            <person name="Jiang Y."/>
            <person name="Adhikari A."/>
            <person name="Zheng C.-J."/>
            <person name="Schuster L."/>
            <person name="Cowan T.M."/>
            <person name="Smanski M.J."/>
            <person name="Chevrette M.G."/>
            <person name="De Carvalho L.P.S."/>
            <person name="Shen B."/>
        </authorList>
    </citation>
    <scope>NUCLEOTIDE SEQUENCE [LARGE SCALE GENOMIC DNA]</scope>
    <source>
        <strain evidence="1 2">NPDC019626</strain>
    </source>
</reference>
<protein>
    <submittedName>
        <fullName evidence="1">Uncharacterized protein</fullName>
    </submittedName>
</protein>
<dbReference type="Proteomes" id="UP001611450">
    <property type="component" value="Unassembled WGS sequence"/>
</dbReference>
<comment type="caution">
    <text evidence="1">The sequence shown here is derived from an EMBL/GenBank/DDBJ whole genome shotgun (WGS) entry which is preliminary data.</text>
</comment>
<dbReference type="RefSeq" id="WP_396945696.1">
    <property type="nucleotide sequence ID" value="NZ_JBIRXV010000001.1"/>
</dbReference>
<sequence length="68" mass="7551">MPDPRTQVTEILDYFGRCAACDYPASAHLYTHHFADGSIHREVIATCGLPCGWRGPVPPHRMTGPDRT</sequence>
<evidence type="ECO:0000313" key="1">
    <source>
        <dbReference type="EMBL" id="MFI2319527.1"/>
    </source>
</evidence>
<organism evidence="1 2">
    <name type="scientific">Nocardia beijingensis</name>
    <dbReference type="NCBI Taxonomy" id="95162"/>
    <lineage>
        <taxon>Bacteria</taxon>
        <taxon>Bacillati</taxon>
        <taxon>Actinomycetota</taxon>
        <taxon>Actinomycetes</taxon>
        <taxon>Mycobacteriales</taxon>
        <taxon>Nocardiaceae</taxon>
        <taxon>Nocardia</taxon>
    </lineage>
</organism>
<evidence type="ECO:0000313" key="2">
    <source>
        <dbReference type="Proteomes" id="UP001611450"/>
    </source>
</evidence>
<keyword evidence="2" id="KW-1185">Reference proteome</keyword>
<gene>
    <name evidence="1" type="ORF">ACH47G_03495</name>
</gene>
<proteinExistence type="predicted"/>
<dbReference type="EMBL" id="JBIRXV010000001">
    <property type="protein sequence ID" value="MFI2319527.1"/>
    <property type="molecule type" value="Genomic_DNA"/>
</dbReference>